<dbReference type="InterPro" id="IPR029063">
    <property type="entry name" value="SAM-dependent_MTases_sf"/>
</dbReference>
<gene>
    <name evidence="1" type="ORF">CKF48_04705</name>
</gene>
<dbReference type="RefSeq" id="WP_095370256.1">
    <property type="nucleotide sequence ID" value="NZ_CP022983.1"/>
</dbReference>
<keyword evidence="1" id="KW-0489">Methyltransferase</keyword>
<keyword evidence="2" id="KW-1185">Reference proteome</keyword>
<evidence type="ECO:0000313" key="1">
    <source>
        <dbReference type="EMBL" id="ASV66681.1"/>
    </source>
</evidence>
<dbReference type="GO" id="GO:0032259">
    <property type="term" value="P:methylation"/>
    <property type="evidence" value="ECO:0007669"/>
    <property type="project" value="UniProtKB-KW"/>
</dbReference>
<proteinExistence type="predicted"/>
<dbReference type="EMBL" id="CP022983">
    <property type="protein sequence ID" value="ASV66681.1"/>
    <property type="molecule type" value="Genomic_DNA"/>
</dbReference>
<keyword evidence="1" id="KW-0808">Transferase</keyword>
<dbReference type="GO" id="GO:0008168">
    <property type="term" value="F:methyltransferase activity"/>
    <property type="evidence" value="ECO:0007669"/>
    <property type="project" value="UniProtKB-KW"/>
</dbReference>
<reference evidence="1 2" key="1">
    <citation type="submission" date="2017-08" db="EMBL/GenBank/DDBJ databases">
        <title>Complete Genome Sequence of Bacillus kochii Oregon-R-modENCODE STRAIN BDGP4, isolated from Drosophila melanogaster gut.</title>
        <authorList>
            <person name="Wan K.H."/>
            <person name="Yu C."/>
            <person name="Park S."/>
            <person name="Hammonds A.S."/>
            <person name="Booth B.W."/>
            <person name="Celniker S.E."/>
        </authorList>
    </citation>
    <scope>NUCLEOTIDE SEQUENCE [LARGE SCALE GENOMIC DNA]</scope>
    <source>
        <strain evidence="1 2">BDGP4</strain>
    </source>
</reference>
<dbReference type="AlphaFoldDB" id="A0A248TEP6"/>
<dbReference type="KEGG" id="bko:CKF48_04705"/>
<dbReference type="Proteomes" id="UP000215137">
    <property type="component" value="Chromosome"/>
</dbReference>
<dbReference type="Gene3D" id="3.40.50.150">
    <property type="entry name" value="Vaccinia Virus protein VP39"/>
    <property type="match status" value="1"/>
</dbReference>
<accession>A0A248TEP6</accession>
<dbReference type="OrthoDB" id="9777638at2"/>
<sequence length="276" mass="31622">MNGVDIITDCMATNFEIQKVQTVHRLKLAEFWGIKEGDRVLEIGSGQGDTTAVLAYLVGEEGFVHGIDIASPTYGTPITLGESISYLLNSKIGKQIHIDFHMDLLSDQIEFLEKSFDHIVFSHCAWYMNSIEEFAALMKKVKKWGKNLCFAEWDTRISVVEQYPHLLSVLIQAQYESFKKESDANIRTLFTPFDIQKVVREAGWDIEKEHIIFSPELQDAKWEVTKLVRDLHTELEQLGEIPEKLRSLILSQMSMLEDFRVTNEITPLSVYAFTAK</sequence>
<dbReference type="Pfam" id="PF13489">
    <property type="entry name" value="Methyltransf_23"/>
    <property type="match status" value="1"/>
</dbReference>
<evidence type="ECO:0000313" key="2">
    <source>
        <dbReference type="Proteomes" id="UP000215137"/>
    </source>
</evidence>
<name>A0A248TEP6_9BACI</name>
<dbReference type="SUPFAM" id="SSF53335">
    <property type="entry name" value="S-adenosyl-L-methionine-dependent methyltransferases"/>
    <property type="match status" value="1"/>
</dbReference>
<organism evidence="1 2">
    <name type="scientific">Cytobacillus kochii</name>
    <dbReference type="NCBI Taxonomy" id="859143"/>
    <lineage>
        <taxon>Bacteria</taxon>
        <taxon>Bacillati</taxon>
        <taxon>Bacillota</taxon>
        <taxon>Bacilli</taxon>
        <taxon>Bacillales</taxon>
        <taxon>Bacillaceae</taxon>
        <taxon>Cytobacillus</taxon>
    </lineage>
</organism>
<protein>
    <submittedName>
        <fullName evidence="1">SAM-dependent methyltransferase</fullName>
    </submittedName>
</protein>